<dbReference type="PRINTS" id="PR00260">
    <property type="entry name" value="CHEMTRNSDUCR"/>
</dbReference>
<feature type="domain" description="Methyl-accepting transducer" evidence="6">
    <location>
        <begin position="270"/>
        <end position="499"/>
    </location>
</feature>
<dbReference type="SUPFAM" id="SSF58104">
    <property type="entry name" value="Methyl-accepting chemotaxis protein (MCP) signaling domain"/>
    <property type="match status" value="1"/>
</dbReference>
<dbReference type="FunFam" id="1.10.287.950:FF:000001">
    <property type="entry name" value="Methyl-accepting chemotaxis sensory transducer"/>
    <property type="match status" value="1"/>
</dbReference>
<evidence type="ECO:0000256" key="1">
    <source>
        <dbReference type="ARBA" id="ARBA00004370"/>
    </source>
</evidence>
<dbReference type="PROSITE" id="PS50885">
    <property type="entry name" value="HAMP"/>
    <property type="match status" value="1"/>
</dbReference>
<dbReference type="CDD" id="cd11386">
    <property type="entry name" value="MCP_signal"/>
    <property type="match status" value="1"/>
</dbReference>
<dbReference type="Proteomes" id="UP000593875">
    <property type="component" value="Chromosome"/>
</dbReference>
<dbReference type="AlphaFoldDB" id="A0A7L9TY73"/>
<dbReference type="InterPro" id="IPR004089">
    <property type="entry name" value="MCPsignal_dom"/>
</dbReference>
<dbReference type="Pfam" id="PF00672">
    <property type="entry name" value="HAMP"/>
    <property type="match status" value="1"/>
</dbReference>
<proteinExistence type="inferred from homology"/>
<dbReference type="PANTHER" id="PTHR43531:SF14">
    <property type="entry name" value="METHYL-ACCEPTING CHEMOTAXIS PROTEIN I-RELATED"/>
    <property type="match status" value="1"/>
</dbReference>
<dbReference type="InterPro" id="IPR003660">
    <property type="entry name" value="HAMP_dom"/>
</dbReference>
<keyword evidence="5" id="KW-1133">Transmembrane helix</keyword>
<keyword evidence="2" id="KW-0488">Methylation</keyword>
<feature type="transmembrane region" description="Helical" evidence="5">
    <location>
        <begin position="192"/>
        <end position="211"/>
    </location>
</feature>
<dbReference type="CDD" id="cd06225">
    <property type="entry name" value="HAMP"/>
    <property type="match status" value="1"/>
</dbReference>
<feature type="domain" description="HAMP" evidence="7">
    <location>
        <begin position="213"/>
        <end position="265"/>
    </location>
</feature>
<evidence type="ECO:0000259" key="7">
    <source>
        <dbReference type="PROSITE" id="PS50885"/>
    </source>
</evidence>
<dbReference type="InterPro" id="IPR047347">
    <property type="entry name" value="YvaQ-like_sensor"/>
</dbReference>
<evidence type="ECO:0000259" key="6">
    <source>
        <dbReference type="PROSITE" id="PS50111"/>
    </source>
</evidence>
<name>A0A7L9TY73_9BURK</name>
<sequence length="572" mass="59609">MGFFNNLNIGKRLAIGFALTLAMAVLIAAVGIARVNSGAASTAQVLAEPLAKERMITEWYMQVYAAVRRTAAIVKSSDAALGPYFKEDAAQTGKRSAELVKQIEPLITAGEEKALFDKITEQRKAYSSARDEAVKAKAAGDEALAARILDERFTPTAKAYQESMQQLVAMQAANIAAAAGAIGERADSSETVIGLLAAFSVLLGALFSWMLTRGIVRPIREAVELAETVASGDLTRRIDATSKDETGALLRALRHMNDSLVKIVTEVRGGTDTISGASSEIAAGNMDLSSRTEQQAASLEETAASMEQITGTVRQNADNARQANQLAITASNVAVEGGSVVGQVITTMGSINESSRKIVDIIGVIDGIAFQTNILALNAAVEAARAGEQGRGFAVVASEVRTLAQRSAAAAKEIKGLIGDSVEKVDAGARLVDQAGATMEQVVESIRRVTDIMAEITHATQEQTGGIEQVNIAIGQMDEATQQNAALVEESAAAAGAMQEQAAKLAQVVGVFKLDAQAAIVAPAARAASTPAPARAIAVRAKPAARAAKAPVKVAAKPAARATATADEWEEF</sequence>
<dbReference type="GO" id="GO:0005886">
    <property type="term" value="C:plasma membrane"/>
    <property type="evidence" value="ECO:0007669"/>
    <property type="project" value="TreeGrafter"/>
</dbReference>
<accession>A0A7L9TY73</accession>
<gene>
    <name evidence="8" type="ORF">LPB04_11870</name>
</gene>
<evidence type="ECO:0000313" key="9">
    <source>
        <dbReference type="Proteomes" id="UP000593875"/>
    </source>
</evidence>
<dbReference type="Pfam" id="PF00015">
    <property type="entry name" value="MCPsignal"/>
    <property type="match status" value="1"/>
</dbReference>
<dbReference type="SMART" id="SM00283">
    <property type="entry name" value="MA"/>
    <property type="match status" value="1"/>
</dbReference>
<dbReference type="GO" id="GO:0006935">
    <property type="term" value="P:chemotaxis"/>
    <property type="evidence" value="ECO:0007669"/>
    <property type="project" value="InterPro"/>
</dbReference>
<keyword evidence="9" id="KW-1185">Reference proteome</keyword>
<dbReference type="RefSeq" id="WP_193684793.1">
    <property type="nucleotide sequence ID" value="NZ_CP062941.1"/>
</dbReference>
<organism evidence="8 9">
    <name type="scientific">Massilia litorea</name>
    <dbReference type="NCBI Taxonomy" id="2769491"/>
    <lineage>
        <taxon>Bacteria</taxon>
        <taxon>Pseudomonadati</taxon>
        <taxon>Pseudomonadota</taxon>
        <taxon>Betaproteobacteria</taxon>
        <taxon>Burkholderiales</taxon>
        <taxon>Oxalobacteraceae</taxon>
        <taxon>Telluria group</taxon>
        <taxon>Massilia</taxon>
    </lineage>
</organism>
<dbReference type="PANTHER" id="PTHR43531">
    <property type="entry name" value="PROTEIN ICFG"/>
    <property type="match status" value="1"/>
</dbReference>
<dbReference type="CDD" id="cd19411">
    <property type="entry name" value="MCP2201-like_sensor"/>
    <property type="match status" value="1"/>
</dbReference>
<dbReference type="KEGG" id="mlir:LPB04_11870"/>
<dbReference type="InterPro" id="IPR024478">
    <property type="entry name" value="HlyB_4HB_MCP"/>
</dbReference>
<reference evidence="8 9" key="1">
    <citation type="submission" date="2020-10" db="EMBL/GenBank/DDBJ databases">
        <title>Genome sequencing of Massilia sp. LPB0304.</title>
        <authorList>
            <person name="Kim J."/>
        </authorList>
    </citation>
    <scope>NUCLEOTIDE SEQUENCE [LARGE SCALE GENOMIC DNA]</scope>
    <source>
        <strain evidence="8 9">LPB0304</strain>
    </source>
</reference>
<dbReference type="Gene3D" id="1.10.287.950">
    <property type="entry name" value="Methyl-accepting chemotaxis protein"/>
    <property type="match status" value="1"/>
</dbReference>
<dbReference type="InterPro" id="IPR004090">
    <property type="entry name" value="Chemotax_Me-accpt_rcpt"/>
</dbReference>
<comment type="subcellular location">
    <subcellularLocation>
        <location evidence="1">Membrane</location>
    </subcellularLocation>
</comment>
<dbReference type="EMBL" id="CP062941">
    <property type="protein sequence ID" value="QOL47733.1"/>
    <property type="molecule type" value="Genomic_DNA"/>
</dbReference>
<dbReference type="SMART" id="SM00304">
    <property type="entry name" value="HAMP"/>
    <property type="match status" value="1"/>
</dbReference>
<evidence type="ECO:0000256" key="4">
    <source>
        <dbReference type="PROSITE-ProRule" id="PRU00284"/>
    </source>
</evidence>
<dbReference type="GO" id="GO:0004888">
    <property type="term" value="F:transmembrane signaling receptor activity"/>
    <property type="evidence" value="ECO:0007669"/>
    <property type="project" value="InterPro"/>
</dbReference>
<comment type="similarity">
    <text evidence="3">Belongs to the methyl-accepting chemotaxis (MCP) protein family.</text>
</comment>
<evidence type="ECO:0000256" key="2">
    <source>
        <dbReference type="ARBA" id="ARBA00022481"/>
    </source>
</evidence>
<evidence type="ECO:0000256" key="3">
    <source>
        <dbReference type="ARBA" id="ARBA00029447"/>
    </source>
</evidence>
<dbReference type="GO" id="GO:0007165">
    <property type="term" value="P:signal transduction"/>
    <property type="evidence" value="ECO:0007669"/>
    <property type="project" value="UniProtKB-KW"/>
</dbReference>
<keyword evidence="5" id="KW-0812">Transmembrane</keyword>
<dbReference type="InterPro" id="IPR051310">
    <property type="entry name" value="MCP_chemotaxis"/>
</dbReference>
<keyword evidence="5" id="KW-0472">Membrane</keyword>
<protein>
    <submittedName>
        <fullName evidence="8">MCP four helix bundle domain-containing protein</fullName>
    </submittedName>
</protein>
<dbReference type="PROSITE" id="PS50111">
    <property type="entry name" value="CHEMOTAXIS_TRANSDUC_2"/>
    <property type="match status" value="1"/>
</dbReference>
<evidence type="ECO:0000256" key="5">
    <source>
        <dbReference type="SAM" id="Phobius"/>
    </source>
</evidence>
<dbReference type="Pfam" id="PF12729">
    <property type="entry name" value="4HB_MCP_1"/>
    <property type="match status" value="1"/>
</dbReference>
<keyword evidence="4" id="KW-0807">Transducer</keyword>
<evidence type="ECO:0000313" key="8">
    <source>
        <dbReference type="EMBL" id="QOL47733.1"/>
    </source>
</evidence>